<keyword evidence="2" id="KW-1185">Reference proteome</keyword>
<proteinExistence type="predicted"/>
<comment type="caution">
    <text evidence="1">The sequence shown here is derived from an EMBL/GenBank/DDBJ whole genome shotgun (WGS) entry which is preliminary data.</text>
</comment>
<protein>
    <recommendedName>
        <fullName evidence="3">Phage holin</fullName>
    </recommendedName>
</protein>
<reference evidence="1 2" key="1">
    <citation type="submission" date="2023-07" db="EMBL/GenBank/DDBJ databases">
        <title>Sorghum-associated microbial communities from plants grown in Nebraska, USA.</title>
        <authorList>
            <person name="Schachtman D."/>
        </authorList>
    </citation>
    <scope>NUCLEOTIDE SEQUENCE [LARGE SCALE GENOMIC DNA]</scope>
    <source>
        <strain evidence="1 2">DS1027</strain>
    </source>
</reference>
<gene>
    <name evidence="1" type="ORF">J2792_002313</name>
</gene>
<evidence type="ECO:0000313" key="1">
    <source>
        <dbReference type="EMBL" id="MDR6511441.1"/>
    </source>
</evidence>
<name>A0ABU1MM77_9SPHN</name>
<evidence type="ECO:0008006" key="3">
    <source>
        <dbReference type="Google" id="ProtNLM"/>
    </source>
</evidence>
<dbReference type="Proteomes" id="UP001184150">
    <property type="component" value="Unassembled WGS sequence"/>
</dbReference>
<accession>A0ABU1MM77</accession>
<evidence type="ECO:0000313" key="2">
    <source>
        <dbReference type="Proteomes" id="UP001184150"/>
    </source>
</evidence>
<sequence>MVAPPESVGIGADTAQMLGGGVFSAAARQYLRPAGKWMRAMGASSLCIGGSYLFGPWVVELVHGVTGANLPRTVAGAVAGLACIGISEGILTAADRLDLTLWSPFTRHPAPAVVSPPITPTPVPPIVAPTVPTPPEHHP</sequence>
<dbReference type="EMBL" id="JAVDRD010000005">
    <property type="protein sequence ID" value="MDR6511441.1"/>
    <property type="molecule type" value="Genomic_DNA"/>
</dbReference>
<dbReference type="RefSeq" id="WP_309805308.1">
    <property type="nucleotide sequence ID" value="NZ_JAVDRD010000005.1"/>
</dbReference>
<organism evidence="1 2">
    <name type="scientific">Novosphingobium capsulatum</name>
    <dbReference type="NCBI Taxonomy" id="13688"/>
    <lineage>
        <taxon>Bacteria</taxon>
        <taxon>Pseudomonadati</taxon>
        <taxon>Pseudomonadota</taxon>
        <taxon>Alphaproteobacteria</taxon>
        <taxon>Sphingomonadales</taxon>
        <taxon>Sphingomonadaceae</taxon>
        <taxon>Novosphingobium</taxon>
    </lineage>
</organism>